<evidence type="ECO:0000259" key="1">
    <source>
        <dbReference type="Pfam" id="PF04230"/>
    </source>
</evidence>
<keyword evidence="2" id="KW-0808">Transferase</keyword>
<sequence>MRLTLQQLKTHAAEWLLLKVKYPLEYRLSRRRLPELSHQKKIILTLLPAHDNLGDHAIAYASYCFLQKHFPDYQIVEVDMREMYRLARPLKHARHPEDIVCIIGGGNMGDLYRYEEWTRQFIMNTFQSYPMIQLPATVHFTETKRGKREERRAIQTYANHPRLLLMARDQTTYDWMKRHFPNKDVWKQPDMVLTLDESSKEQKREGVLLCLREDKEAYLTHEERQQLQQHVKETYDQVGFITTTIGKRVDRATRFEELSALWTQLRQAQVVVTDRLHGMIFCAITKTPCVVLRSFDHKVMEGYEWVSHLPFLTLLKEPDEAAVKKAIFQYMKTSGQKGEEAG</sequence>
<dbReference type="OrthoDB" id="9807674at2"/>
<comment type="caution">
    <text evidence="2">The sequence shown here is derived from an EMBL/GenBank/DDBJ whole genome shotgun (WGS) entry which is preliminary data.</text>
</comment>
<evidence type="ECO:0000313" key="3">
    <source>
        <dbReference type="Proteomes" id="UP000228754"/>
    </source>
</evidence>
<dbReference type="EMBL" id="NKHG01000110">
    <property type="protein sequence ID" value="PCK19964.1"/>
    <property type="molecule type" value="Genomic_DNA"/>
</dbReference>
<accession>A0A2A5IRH1</accession>
<proteinExistence type="predicted"/>
<dbReference type="Pfam" id="PF04230">
    <property type="entry name" value="PS_pyruv_trans"/>
    <property type="match status" value="1"/>
</dbReference>
<reference evidence="2 3" key="1">
    <citation type="submission" date="2017-06" db="EMBL/GenBank/DDBJ databases">
        <title>Draft Genome Sequence of Bacillus sp Strain 36R Isolated from saline sediment at Atanasia, Sonora, Mexico.</title>
        <authorList>
            <person name="Sanchez Diaz R."/>
            <person name="Quiroz Macias M.E."/>
            <person name="Ibarra Gamez J.C."/>
            <person name="Enciso Ibarra J."/>
            <person name="Gomez Gil B."/>
            <person name="Galaviz Silva L."/>
        </authorList>
    </citation>
    <scope>NUCLEOTIDE SEQUENCE [LARGE SCALE GENOMIC DNA]</scope>
    <source>
        <strain evidence="2 3">36R_ATNSAL</strain>
    </source>
</reference>
<dbReference type="GO" id="GO:0016740">
    <property type="term" value="F:transferase activity"/>
    <property type="evidence" value="ECO:0007669"/>
    <property type="project" value="UniProtKB-KW"/>
</dbReference>
<protein>
    <submittedName>
        <fullName evidence="2">Pyruvyl transferase</fullName>
    </submittedName>
</protein>
<feature type="domain" description="Polysaccharide pyruvyl transferase" evidence="1">
    <location>
        <begin position="52"/>
        <end position="293"/>
    </location>
</feature>
<organism evidence="2 3">
    <name type="scientific">Bacillus pumilus</name>
    <name type="common">Bacillus mesentericus</name>
    <dbReference type="NCBI Taxonomy" id="1408"/>
    <lineage>
        <taxon>Bacteria</taxon>
        <taxon>Bacillati</taxon>
        <taxon>Bacillota</taxon>
        <taxon>Bacilli</taxon>
        <taxon>Bacillales</taxon>
        <taxon>Bacillaceae</taxon>
        <taxon>Bacillus</taxon>
    </lineage>
</organism>
<gene>
    <name evidence="2" type="ORF">CEY02_15600</name>
</gene>
<name>A0A2A5IRH1_BACPU</name>
<dbReference type="Proteomes" id="UP000228754">
    <property type="component" value="Unassembled WGS sequence"/>
</dbReference>
<dbReference type="AlphaFoldDB" id="A0A2A5IRH1"/>
<dbReference type="InterPro" id="IPR007345">
    <property type="entry name" value="Polysacch_pyruvyl_Trfase"/>
</dbReference>
<evidence type="ECO:0000313" key="2">
    <source>
        <dbReference type="EMBL" id="PCK19964.1"/>
    </source>
</evidence>